<dbReference type="Gene3D" id="3.40.50.1820">
    <property type="entry name" value="alpha/beta hydrolase"/>
    <property type="match status" value="1"/>
</dbReference>
<keyword evidence="4" id="KW-1185">Reference proteome</keyword>
<evidence type="ECO:0000256" key="1">
    <source>
        <dbReference type="ARBA" id="ARBA00022801"/>
    </source>
</evidence>
<gene>
    <name evidence="3" type="primary">ydjP</name>
    <name evidence="3" type="ORF">KSF_065570</name>
</gene>
<feature type="domain" description="AB hydrolase-1" evidence="2">
    <location>
        <begin position="31"/>
        <end position="274"/>
    </location>
</feature>
<dbReference type="GO" id="GO:0016020">
    <property type="term" value="C:membrane"/>
    <property type="evidence" value="ECO:0007669"/>
    <property type="project" value="TreeGrafter"/>
</dbReference>
<dbReference type="Pfam" id="PF12697">
    <property type="entry name" value="Abhydrolase_6"/>
    <property type="match status" value="1"/>
</dbReference>
<evidence type="ECO:0000313" key="3">
    <source>
        <dbReference type="EMBL" id="GHO96509.1"/>
    </source>
</evidence>
<evidence type="ECO:0000259" key="2">
    <source>
        <dbReference type="Pfam" id="PF12697"/>
    </source>
</evidence>
<dbReference type="Proteomes" id="UP000597444">
    <property type="component" value="Unassembled WGS sequence"/>
</dbReference>
<dbReference type="InterPro" id="IPR050266">
    <property type="entry name" value="AB_hydrolase_sf"/>
</dbReference>
<organism evidence="3 4">
    <name type="scientific">Reticulibacter mediterranei</name>
    <dbReference type="NCBI Taxonomy" id="2778369"/>
    <lineage>
        <taxon>Bacteria</taxon>
        <taxon>Bacillati</taxon>
        <taxon>Chloroflexota</taxon>
        <taxon>Ktedonobacteria</taxon>
        <taxon>Ktedonobacterales</taxon>
        <taxon>Reticulibacteraceae</taxon>
        <taxon>Reticulibacter</taxon>
    </lineage>
</organism>
<keyword evidence="1 3" id="KW-0378">Hydrolase</keyword>
<protein>
    <submittedName>
        <fullName evidence="3">AB hydrolase superfamily protein YdjP</fullName>
    </submittedName>
</protein>
<comment type="caution">
    <text evidence="3">The sequence shown here is derived from an EMBL/GenBank/DDBJ whole genome shotgun (WGS) entry which is preliminary data.</text>
</comment>
<accession>A0A8J3IJ65</accession>
<dbReference type="GO" id="GO:0016787">
    <property type="term" value="F:hydrolase activity"/>
    <property type="evidence" value="ECO:0007669"/>
    <property type="project" value="UniProtKB-KW"/>
</dbReference>
<evidence type="ECO:0000313" key="4">
    <source>
        <dbReference type="Proteomes" id="UP000597444"/>
    </source>
</evidence>
<dbReference type="PANTHER" id="PTHR43798:SF31">
    <property type="entry name" value="AB HYDROLASE SUPERFAMILY PROTEIN YCLE"/>
    <property type="match status" value="1"/>
</dbReference>
<dbReference type="SUPFAM" id="SSF53474">
    <property type="entry name" value="alpha/beta-Hydrolases"/>
    <property type="match status" value="1"/>
</dbReference>
<sequence length="289" mass="32644">MFPTLSTTIAGPSDVPLYLETYGDPTEEQTLLLVHGGFQSLRCFHQQFAALSEHYYIIALDLPYHGRSWPIPSGLRPDPTFWAQSIRAVLAHLQRLSSPLFIAAWSFGGLVVRNYLLTCGQEENLTGLVLVSSLFGGIDAYQYLQDEATVQVVSKLTMQSVSLPEKFAAFEQFIEMLTAYPLPSMERDIQYGYNVKAFLHGLSCTDSWLQEMPCDQQQFFGKLHVPVLLVQGLEDALVPISYTRQLALALPHSQILEYEDCGHAPFLEQPERFNQDVLRFLDVCMSQRT</sequence>
<dbReference type="InterPro" id="IPR000073">
    <property type="entry name" value="AB_hydrolase_1"/>
</dbReference>
<reference evidence="3" key="1">
    <citation type="submission" date="2020-10" db="EMBL/GenBank/DDBJ databases">
        <title>Taxonomic study of unclassified bacteria belonging to the class Ktedonobacteria.</title>
        <authorList>
            <person name="Yabe S."/>
            <person name="Wang C.M."/>
            <person name="Zheng Y."/>
            <person name="Sakai Y."/>
            <person name="Cavaletti L."/>
            <person name="Monciardini P."/>
            <person name="Donadio S."/>
        </authorList>
    </citation>
    <scope>NUCLEOTIDE SEQUENCE</scope>
    <source>
        <strain evidence="3">ID150040</strain>
    </source>
</reference>
<dbReference type="PANTHER" id="PTHR43798">
    <property type="entry name" value="MONOACYLGLYCEROL LIPASE"/>
    <property type="match status" value="1"/>
</dbReference>
<name>A0A8J3IJ65_9CHLR</name>
<dbReference type="AlphaFoldDB" id="A0A8J3IJ65"/>
<dbReference type="RefSeq" id="WP_220207130.1">
    <property type="nucleotide sequence ID" value="NZ_BNJK01000001.1"/>
</dbReference>
<dbReference type="InterPro" id="IPR029058">
    <property type="entry name" value="AB_hydrolase_fold"/>
</dbReference>
<dbReference type="EMBL" id="BNJK01000001">
    <property type="protein sequence ID" value="GHO96509.1"/>
    <property type="molecule type" value="Genomic_DNA"/>
</dbReference>
<proteinExistence type="predicted"/>